<dbReference type="OrthoDB" id="3453920at2759"/>
<name>A0A8T9CCV5_9HELO</name>
<feature type="signal peptide" evidence="1">
    <location>
        <begin position="1"/>
        <end position="20"/>
    </location>
</feature>
<dbReference type="AlphaFoldDB" id="A0A8T9CCV5"/>
<feature type="chain" id="PRO_5035922325" evidence="1">
    <location>
        <begin position="21"/>
        <end position="161"/>
    </location>
</feature>
<sequence length="161" mass="17662">MYLTVPSILVTTLLSHYTFAFPTTSLTPRNTPSLHACSVYVQRWTQTPLTAAPTSDWTWNYPYQTNFWNQESSDVESSSAGSQLVPWQVGSNILYITNTANPVEDAAHDDPGKLSFSWGSQSWDSFSSGSPCLVQAVGADWSIGGATQYECTFECDVDVGN</sequence>
<proteinExistence type="predicted"/>
<evidence type="ECO:0000313" key="3">
    <source>
        <dbReference type="Proteomes" id="UP000469558"/>
    </source>
</evidence>
<protein>
    <submittedName>
        <fullName evidence="2">Uncharacterized protein</fullName>
    </submittedName>
</protein>
<reference evidence="2 3" key="1">
    <citation type="submission" date="2018-05" db="EMBL/GenBank/DDBJ databases">
        <title>Genome sequencing and assembly of the regulated plant pathogen Lachnellula willkommii and related sister species for the development of diagnostic species identification markers.</title>
        <authorList>
            <person name="Giroux E."/>
            <person name="Bilodeau G."/>
        </authorList>
    </citation>
    <scope>NUCLEOTIDE SEQUENCE [LARGE SCALE GENOMIC DNA]</scope>
    <source>
        <strain evidence="2 3">CBS 268.59</strain>
    </source>
</reference>
<evidence type="ECO:0000256" key="1">
    <source>
        <dbReference type="SAM" id="SignalP"/>
    </source>
</evidence>
<dbReference type="EMBL" id="QGMK01000192">
    <property type="protein sequence ID" value="TVY83438.1"/>
    <property type="molecule type" value="Genomic_DNA"/>
</dbReference>
<gene>
    <name evidence="2" type="ORF">LSUE1_G002147</name>
</gene>
<organism evidence="2 3">
    <name type="scientific">Lachnellula suecica</name>
    <dbReference type="NCBI Taxonomy" id="602035"/>
    <lineage>
        <taxon>Eukaryota</taxon>
        <taxon>Fungi</taxon>
        <taxon>Dikarya</taxon>
        <taxon>Ascomycota</taxon>
        <taxon>Pezizomycotina</taxon>
        <taxon>Leotiomycetes</taxon>
        <taxon>Helotiales</taxon>
        <taxon>Lachnaceae</taxon>
        <taxon>Lachnellula</taxon>
    </lineage>
</organism>
<dbReference type="Proteomes" id="UP000469558">
    <property type="component" value="Unassembled WGS sequence"/>
</dbReference>
<evidence type="ECO:0000313" key="2">
    <source>
        <dbReference type="EMBL" id="TVY83438.1"/>
    </source>
</evidence>
<comment type="caution">
    <text evidence="2">The sequence shown here is derived from an EMBL/GenBank/DDBJ whole genome shotgun (WGS) entry which is preliminary data.</text>
</comment>
<keyword evidence="3" id="KW-1185">Reference proteome</keyword>
<accession>A0A8T9CCV5</accession>
<keyword evidence="1" id="KW-0732">Signal</keyword>